<dbReference type="InterPro" id="IPR011006">
    <property type="entry name" value="CheY-like_superfamily"/>
</dbReference>
<dbReference type="GO" id="GO:0006355">
    <property type="term" value="P:regulation of DNA-templated transcription"/>
    <property type="evidence" value="ECO:0007669"/>
    <property type="project" value="InterPro"/>
</dbReference>
<dbReference type="Pfam" id="PF00486">
    <property type="entry name" value="Trans_reg_C"/>
    <property type="match status" value="1"/>
</dbReference>
<dbReference type="CDD" id="cd00383">
    <property type="entry name" value="trans_reg_C"/>
    <property type="match status" value="1"/>
</dbReference>
<feature type="DNA-binding region" description="OmpR/PhoB-type" evidence="9">
    <location>
        <begin position="128"/>
        <end position="224"/>
    </location>
</feature>
<dbReference type="Gene3D" id="3.40.50.2300">
    <property type="match status" value="1"/>
</dbReference>
<evidence type="ECO:0000256" key="3">
    <source>
        <dbReference type="ARBA" id="ARBA00023012"/>
    </source>
</evidence>
<evidence type="ECO:0000259" key="11">
    <source>
        <dbReference type="PROSITE" id="PS51755"/>
    </source>
</evidence>
<dbReference type="PANTHER" id="PTHR48111:SF73">
    <property type="entry name" value="ALKALINE PHOSPHATASE SYNTHESIS TRANSCRIPTIONAL REGULATORY PROTEIN PHOP"/>
    <property type="match status" value="1"/>
</dbReference>
<dbReference type="PROSITE" id="PS50110">
    <property type="entry name" value="RESPONSE_REGULATORY"/>
    <property type="match status" value="1"/>
</dbReference>
<evidence type="ECO:0000256" key="5">
    <source>
        <dbReference type="ARBA" id="ARBA00023125"/>
    </source>
</evidence>
<dbReference type="Gene3D" id="1.10.10.10">
    <property type="entry name" value="Winged helix-like DNA-binding domain superfamily/Winged helix DNA-binding domain"/>
    <property type="match status" value="1"/>
</dbReference>
<keyword evidence="4" id="KW-0805">Transcription regulation</keyword>
<dbReference type="GO" id="GO:0000976">
    <property type="term" value="F:transcription cis-regulatory region binding"/>
    <property type="evidence" value="ECO:0007669"/>
    <property type="project" value="TreeGrafter"/>
</dbReference>
<dbReference type="GO" id="GO:0000156">
    <property type="term" value="F:phosphorelay response regulator activity"/>
    <property type="evidence" value="ECO:0007669"/>
    <property type="project" value="TreeGrafter"/>
</dbReference>
<dbReference type="EMBL" id="OMOF01000807">
    <property type="protein sequence ID" value="SPF55434.1"/>
    <property type="molecule type" value="Genomic_DNA"/>
</dbReference>
<name>A0A2U3LUB8_9FIRM</name>
<dbReference type="GO" id="GO:0032993">
    <property type="term" value="C:protein-DNA complex"/>
    <property type="evidence" value="ECO:0007669"/>
    <property type="project" value="TreeGrafter"/>
</dbReference>
<dbReference type="PANTHER" id="PTHR48111">
    <property type="entry name" value="REGULATOR OF RPOS"/>
    <property type="match status" value="1"/>
</dbReference>
<accession>A0A2U3LUB8</accession>
<dbReference type="SMART" id="SM00862">
    <property type="entry name" value="Trans_reg_C"/>
    <property type="match status" value="1"/>
</dbReference>
<evidence type="ECO:0000256" key="9">
    <source>
        <dbReference type="PROSITE-ProRule" id="PRU01091"/>
    </source>
</evidence>
<keyword evidence="3" id="KW-0902">Two-component regulatory system</keyword>
<evidence type="ECO:0000259" key="10">
    <source>
        <dbReference type="PROSITE" id="PS50110"/>
    </source>
</evidence>
<evidence type="ECO:0000256" key="7">
    <source>
        <dbReference type="ARBA" id="ARBA00024867"/>
    </source>
</evidence>
<feature type="domain" description="Response regulatory" evidence="10">
    <location>
        <begin position="4"/>
        <end position="117"/>
    </location>
</feature>
<feature type="modified residue" description="4-aspartylphosphate" evidence="8">
    <location>
        <position position="53"/>
    </location>
</feature>
<protein>
    <recommendedName>
        <fullName evidence="1">Stage 0 sporulation protein A homolog</fullName>
    </recommendedName>
</protein>
<comment type="function">
    <text evidence="7">May play the central regulatory role in sporulation. It may be an element of the effector pathway responsible for the activation of sporulation genes in response to nutritional stress. Spo0A may act in concert with spo0H (a sigma factor) to control the expression of some genes that are critical to the sporulation process.</text>
</comment>
<dbReference type="SUPFAM" id="SSF46894">
    <property type="entry name" value="C-terminal effector domain of the bipartite response regulators"/>
    <property type="match status" value="1"/>
</dbReference>
<evidence type="ECO:0000256" key="4">
    <source>
        <dbReference type="ARBA" id="ARBA00023015"/>
    </source>
</evidence>
<dbReference type="SMART" id="SM00448">
    <property type="entry name" value="REC"/>
    <property type="match status" value="1"/>
</dbReference>
<gene>
    <name evidence="12" type="primary">srrA</name>
    <name evidence="12" type="ORF">SBF1_8250002</name>
</gene>
<keyword evidence="2 8" id="KW-0597">Phosphoprotein</keyword>
<dbReference type="GO" id="GO:0005829">
    <property type="term" value="C:cytosol"/>
    <property type="evidence" value="ECO:0007669"/>
    <property type="project" value="TreeGrafter"/>
</dbReference>
<dbReference type="InterPro" id="IPR001789">
    <property type="entry name" value="Sig_transdc_resp-reg_receiver"/>
</dbReference>
<evidence type="ECO:0000256" key="2">
    <source>
        <dbReference type="ARBA" id="ARBA00022553"/>
    </source>
</evidence>
<dbReference type="SUPFAM" id="SSF52172">
    <property type="entry name" value="CheY-like"/>
    <property type="match status" value="1"/>
</dbReference>
<reference evidence="13" key="1">
    <citation type="submission" date="2018-02" db="EMBL/GenBank/DDBJ databases">
        <authorList>
            <person name="Hausmann B."/>
        </authorList>
    </citation>
    <scope>NUCLEOTIDE SEQUENCE [LARGE SCALE GENOMIC DNA]</scope>
    <source>
        <strain evidence="13">Peat soil MAG SbF1</strain>
    </source>
</reference>
<dbReference type="PROSITE" id="PS51755">
    <property type="entry name" value="OMPR_PHOB"/>
    <property type="match status" value="1"/>
</dbReference>
<dbReference type="CDD" id="cd17574">
    <property type="entry name" value="REC_OmpR"/>
    <property type="match status" value="1"/>
</dbReference>
<feature type="domain" description="OmpR/PhoB-type" evidence="11">
    <location>
        <begin position="128"/>
        <end position="224"/>
    </location>
</feature>
<sequence length="226" mass="25667">MSKNILLVEDDARMREIVNDYFSKEDFQILEAENGREALELFEAQEVNLVLLDIMIPEVDGWSVCKRLRKVSDVPIIMITSRADEDDKLMGYDLGADDYVTKPFSPRVLVAKAKMLLKRVEGSIGRADGLFNCNGIEINRLSRTVNIGNEIIELAPKEYDLLLYLTENKGIVLSRENILSKVWGYDFYGDLRAVDTHIKKLRNKLGEKSISISTVIGAGYKFEVNK</sequence>
<dbReference type="InterPro" id="IPR039420">
    <property type="entry name" value="WalR-like"/>
</dbReference>
<evidence type="ECO:0000256" key="6">
    <source>
        <dbReference type="ARBA" id="ARBA00023163"/>
    </source>
</evidence>
<dbReference type="Gene3D" id="6.10.250.690">
    <property type="match status" value="1"/>
</dbReference>
<dbReference type="Proteomes" id="UP000238916">
    <property type="component" value="Unassembled WGS sequence"/>
</dbReference>
<evidence type="ECO:0000256" key="8">
    <source>
        <dbReference type="PROSITE-ProRule" id="PRU00169"/>
    </source>
</evidence>
<dbReference type="FunFam" id="1.10.10.10:FF:000018">
    <property type="entry name" value="DNA-binding response regulator ResD"/>
    <property type="match status" value="1"/>
</dbReference>
<dbReference type="Pfam" id="PF00072">
    <property type="entry name" value="Response_reg"/>
    <property type="match status" value="1"/>
</dbReference>
<proteinExistence type="predicted"/>
<keyword evidence="5 9" id="KW-0238">DNA-binding</keyword>
<evidence type="ECO:0000313" key="13">
    <source>
        <dbReference type="Proteomes" id="UP000238916"/>
    </source>
</evidence>
<dbReference type="AlphaFoldDB" id="A0A2U3LUB8"/>
<evidence type="ECO:0000313" key="12">
    <source>
        <dbReference type="EMBL" id="SPF55434.1"/>
    </source>
</evidence>
<organism evidence="12 13">
    <name type="scientific">Candidatus Desulfosporosinus infrequens</name>
    <dbReference type="NCBI Taxonomy" id="2043169"/>
    <lineage>
        <taxon>Bacteria</taxon>
        <taxon>Bacillati</taxon>
        <taxon>Bacillota</taxon>
        <taxon>Clostridia</taxon>
        <taxon>Eubacteriales</taxon>
        <taxon>Desulfitobacteriaceae</taxon>
        <taxon>Desulfosporosinus</taxon>
    </lineage>
</organism>
<keyword evidence="6" id="KW-0804">Transcription</keyword>
<evidence type="ECO:0000256" key="1">
    <source>
        <dbReference type="ARBA" id="ARBA00018672"/>
    </source>
</evidence>
<dbReference type="InterPro" id="IPR016032">
    <property type="entry name" value="Sig_transdc_resp-reg_C-effctor"/>
</dbReference>
<dbReference type="InterPro" id="IPR036388">
    <property type="entry name" value="WH-like_DNA-bd_sf"/>
</dbReference>
<dbReference type="InterPro" id="IPR001867">
    <property type="entry name" value="OmpR/PhoB-type_DNA-bd"/>
</dbReference>
<dbReference type="OrthoDB" id="9790454at2"/>
<dbReference type="FunFam" id="3.40.50.2300:FF:000001">
    <property type="entry name" value="DNA-binding response regulator PhoB"/>
    <property type="match status" value="1"/>
</dbReference>